<name>A0A1D8PBI9_9FLAO</name>
<dbReference type="PROSITE" id="PS51257">
    <property type="entry name" value="PROKAR_LIPOPROTEIN"/>
    <property type="match status" value="1"/>
</dbReference>
<dbReference type="KEGG" id="lul:LPB138_14780"/>
<dbReference type="RefSeq" id="WP_070238031.1">
    <property type="nucleotide sequence ID" value="NZ_CP017478.1"/>
</dbReference>
<gene>
    <name evidence="3" type="ORF">LPB138_14780</name>
</gene>
<dbReference type="SUPFAM" id="SSF101874">
    <property type="entry name" value="YceI-like"/>
    <property type="match status" value="1"/>
</dbReference>
<proteinExistence type="predicted"/>
<evidence type="ECO:0000313" key="3">
    <source>
        <dbReference type="EMBL" id="AOW21871.1"/>
    </source>
</evidence>
<dbReference type="InterPro" id="IPR007372">
    <property type="entry name" value="Lipid/polyisoprenoid-bd_YceI"/>
</dbReference>
<dbReference type="OrthoDB" id="5292899at2"/>
<dbReference type="EMBL" id="CP017478">
    <property type="protein sequence ID" value="AOW21871.1"/>
    <property type="molecule type" value="Genomic_DNA"/>
</dbReference>
<organism evidence="3 4">
    <name type="scientific">Urechidicola croceus</name>
    <dbReference type="NCBI Taxonomy" id="1850246"/>
    <lineage>
        <taxon>Bacteria</taxon>
        <taxon>Pseudomonadati</taxon>
        <taxon>Bacteroidota</taxon>
        <taxon>Flavobacteriia</taxon>
        <taxon>Flavobacteriales</taxon>
        <taxon>Flavobacteriaceae</taxon>
        <taxon>Urechidicola</taxon>
    </lineage>
</organism>
<reference evidence="3 4" key="1">
    <citation type="submission" date="2016-10" db="EMBL/GenBank/DDBJ databases">
        <title>Lutibacter sp. LPB0138, isolated from marine gastropod.</title>
        <authorList>
            <person name="Kim E."/>
            <person name="Yi H."/>
        </authorList>
    </citation>
    <scope>NUCLEOTIDE SEQUENCE [LARGE SCALE GENOMIC DNA]</scope>
    <source>
        <strain evidence="3 4">LPB0138</strain>
    </source>
</reference>
<dbReference type="STRING" id="1850246.LPB138_14780"/>
<accession>A0A1D8PBI9</accession>
<dbReference type="Gene3D" id="2.40.128.110">
    <property type="entry name" value="Lipid/polyisoprenoid-binding, YceI-like"/>
    <property type="match status" value="1"/>
</dbReference>
<dbReference type="Pfam" id="PF04264">
    <property type="entry name" value="YceI"/>
    <property type="match status" value="1"/>
</dbReference>
<keyword evidence="4" id="KW-1185">Reference proteome</keyword>
<sequence length="206" mass="22540">MKKALLLSFIFLLSLVTISCKTDSKKGASSNSSAKVYSLEPLTTKIGWTAYKTTDKVAVKGEFTKVNIKEIKTASSAKEALNGVEFSIPVSSIWSNNDDRDNKLKQFFFGVMDNTELLKGTITTNSDNEGSVSLTMNGISNTFPINYIISGQLVTIEGVMNLDNWKGQSAIESLNKVCFDLHKGADGVSKTWSEVKIDVATYLKVE</sequence>
<dbReference type="AlphaFoldDB" id="A0A1D8PBI9"/>
<keyword evidence="1" id="KW-0732">Signal</keyword>
<evidence type="ECO:0000256" key="1">
    <source>
        <dbReference type="SAM" id="SignalP"/>
    </source>
</evidence>
<evidence type="ECO:0000313" key="4">
    <source>
        <dbReference type="Proteomes" id="UP000176050"/>
    </source>
</evidence>
<dbReference type="Proteomes" id="UP000176050">
    <property type="component" value="Chromosome"/>
</dbReference>
<evidence type="ECO:0000259" key="2">
    <source>
        <dbReference type="Pfam" id="PF04264"/>
    </source>
</evidence>
<dbReference type="InterPro" id="IPR036761">
    <property type="entry name" value="TTHA0802/YceI-like_sf"/>
</dbReference>
<feature type="signal peptide" evidence="1">
    <location>
        <begin position="1"/>
        <end position="19"/>
    </location>
</feature>
<protein>
    <recommendedName>
        <fullName evidence="2">Lipid/polyisoprenoid-binding YceI-like domain-containing protein</fullName>
    </recommendedName>
</protein>
<feature type="chain" id="PRO_5009110980" description="Lipid/polyisoprenoid-binding YceI-like domain-containing protein" evidence="1">
    <location>
        <begin position="20"/>
        <end position="206"/>
    </location>
</feature>
<feature type="domain" description="Lipid/polyisoprenoid-binding YceI-like" evidence="2">
    <location>
        <begin position="37"/>
        <end position="198"/>
    </location>
</feature>